<accession>A0ABQ3V9D1</accession>
<proteinExistence type="predicted"/>
<dbReference type="SUPFAM" id="SSF53756">
    <property type="entry name" value="UDP-Glycosyltransferase/glycogen phosphorylase"/>
    <property type="match status" value="1"/>
</dbReference>
<dbReference type="Proteomes" id="UP000635565">
    <property type="component" value="Unassembled WGS sequence"/>
</dbReference>
<dbReference type="EMBL" id="BNJJ01000002">
    <property type="protein sequence ID" value="GHO82737.1"/>
    <property type="molecule type" value="Genomic_DNA"/>
</dbReference>
<reference evidence="2 3" key="1">
    <citation type="journal article" date="2021" name="Int. J. Syst. Evol. Microbiol.">
        <title>Reticulibacter mediterranei gen. nov., sp. nov., within the new family Reticulibacteraceae fam. nov., and Ktedonospora formicarum gen. nov., sp. nov., Ktedonobacter robiniae sp. nov., Dictyobacter formicarum sp. nov. and Dictyobacter arantiisoli sp. nov., belonging to the class Ktedonobacteria.</title>
        <authorList>
            <person name="Yabe S."/>
            <person name="Zheng Y."/>
            <person name="Wang C.M."/>
            <person name="Sakai Y."/>
            <person name="Abe K."/>
            <person name="Yokota A."/>
            <person name="Donadio S."/>
            <person name="Cavaletti L."/>
            <person name="Monciardini P."/>
        </authorList>
    </citation>
    <scope>NUCLEOTIDE SEQUENCE [LARGE SCALE GENOMIC DNA]</scope>
    <source>
        <strain evidence="2 3">SOSP1-9</strain>
    </source>
</reference>
<organism evidence="2 3">
    <name type="scientific">Dictyobacter formicarum</name>
    <dbReference type="NCBI Taxonomy" id="2778368"/>
    <lineage>
        <taxon>Bacteria</taxon>
        <taxon>Bacillati</taxon>
        <taxon>Chloroflexota</taxon>
        <taxon>Ktedonobacteria</taxon>
        <taxon>Ktedonobacterales</taxon>
        <taxon>Dictyobacteraceae</taxon>
        <taxon>Dictyobacter</taxon>
    </lineage>
</organism>
<dbReference type="Pfam" id="PF00534">
    <property type="entry name" value="Glycos_transf_1"/>
    <property type="match status" value="1"/>
</dbReference>
<dbReference type="Gene3D" id="3.40.50.2000">
    <property type="entry name" value="Glycogen Phosphorylase B"/>
    <property type="match status" value="2"/>
</dbReference>
<sequence>MHHDAGYQLLLPQDGVFSSAFTALVGKLAGVRVVAMDHGNLTWLENEVFRAERLRQPAKKSWLRPRQWLAHLQFTFYWFSLRLLASISARYVDHFLIPGVDGDEETDACTRLSIESSRITRYAPMIELSYYPVLDDNEKAQKRKQYGIAPDAIIIAQVCRLAPEKGIEVALEAFDYMFADLTPDHKARVQVILGGDGPLRQYLETQVHKRGLSQSVAFWGDLSRQKVIDLLSLSDISLYSSLRGVGMPLSILEAMASSCAVVATPEPLANVTMLADERGIIVAAGNALQTGMALTRLVSDLDLCQRMGQAARNYVAQYNNPVQLSRTLARVTGWSSLDDRRC</sequence>
<evidence type="ECO:0000313" key="3">
    <source>
        <dbReference type="Proteomes" id="UP000635565"/>
    </source>
</evidence>
<name>A0ABQ3V9D1_9CHLR</name>
<dbReference type="PANTHER" id="PTHR12526">
    <property type="entry name" value="GLYCOSYLTRANSFERASE"/>
    <property type="match status" value="1"/>
</dbReference>
<comment type="caution">
    <text evidence="2">The sequence shown here is derived from an EMBL/GenBank/DDBJ whole genome shotgun (WGS) entry which is preliminary data.</text>
</comment>
<evidence type="ECO:0000313" key="2">
    <source>
        <dbReference type="EMBL" id="GHO82737.1"/>
    </source>
</evidence>
<evidence type="ECO:0000259" key="1">
    <source>
        <dbReference type="Pfam" id="PF00534"/>
    </source>
</evidence>
<protein>
    <recommendedName>
        <fullName evidence="1">Glycosyl transferase family 1 domain-containing protein</fullName>
    </recommendedName>
</protein>
<keyword evidence="3" id="KW-1185">Reference proteome</keyword>
<gene>
    <name evidence="2" type="ORF">KSZ_07430</name>
</gene>
<feature type="domain" description="Glycosyl transferase family 1" evidence="1">
    <location>
        <begin position="139"/>
        <end position="313"/>
    </location>
</feature>
<dbReference type="CDD" id="cd03801">
    <property type="entry name" value="GT4_PimA-like"/>
    <property type="match status" value="1"/>
</dbReference>
<dbReference type="InterPro" id="IPR001296">
    <property type="entry name" value="Glyco_trans_1"/>
</dbReference>